<dbReference type="RefSeq" id="WP_205460138.1">
    <property type="nucleotide sequence ID" value="NZ_JAFHKK010000047.1"/>
</dbReference>
<proteinExistence type="predicted"/>
<dbReference type="InterPro" id="IPR043128">
    <property type="entry name" value="Rev_trsase/Diguanyl_cyclase"/>
</dbReference>
<dbReference type="Gene3D" id="3.30.70.270">
    <property type="match status" value="1"/>
</dbReference>
<evidence type="ECO:0000313" key="3">
    <source>
        <dbReference type="Proteomes" id="UP000703590"/>
    </source>
</evidence>
<organism evidence="2 3">
    <name type="scientific">Sulfurospirillum tamanense</name>
    <dbReference type="NCBI Taxonomy" id="2813362"/>
    <lineage>
        <taxon>Bacteria</taxon>
        <taxon>Pseudomonadati</taxon>
        <taxon>Campylobacterota</taxon>
        <taxon>Epsilonproteobacteria</taxon>
        <taxon>Campylobacterales</taxon>
        <taxon>Sulfurospirillaceae</taxon>
        <taxon>Sulfurospirillum</taxon>
    </lineage>
</organism>
<name>A0ABS2WV78_9BACT</name>
<evidence type="ECO:0000313" key="2">
    <source>
        <dbReference type="EMBL" id="MBN2965562.1"/>
    </source>
</evidence>
<dbReference type="PROSITE" id="PS50887">
    <property type="entry name" value="GGDEF"/>
    <property type="match status" value="1"/>
</dbReference>
<dbReference type="SMART" id="SM00267">
    <property type="entry name" value="GGDEF"/>
    <property type="match status" value="1"/>
</dbReference>
<feature type="non-terminal residue" evidence="2">
    <location>
        <position position="1"/>
    </location>
</feature>
<accession>A0ABS2WV78</accession>
<dbReference type="SUPFAM" id="SSF55073">
    <property type="entry name" value="Nucleotide cyclase"/>
    <property type="match status" value="1"/>
</dbReference>
<gene>
    <name evidence="2" type="ORF">JWV37_12290</name>
</gene>
<dbReference type="EMBL" id="JAFHKK010000047">
    <property type="protein sequence ID" value="MBN2965562.1"/>
    <property type="molecule type" value="Genomic_DNA"/>
</dbReference>
<dbReference type="CDD" id="cd01949">
    <property type="entry name" value="GGDEF"/>
    <property type="match status" value="1"/>
</dbReference>
<dbReference type="Proteomes" id="UP000703590">
    <property type="component" value="Unassembled WGS sequence"/>
</dbReference>
<evidence type="ECO:0000259" key="1">
    <source>
        <dbReference type="PROSITE" id="PS50887"/>
    </source>
</evidence>
<reference evidence="2" key="2">
    <citation type="submission" date="2021-02" db="EMBL/GenBank/DDBJ databases">
        <authorList>
            <person name="Merkel A.Y."/>
        </authorList>
    </citation>
    <scope>NUCLEOTIDE SEQUENCE</scope>
    <source>
        <strain evidence="2">T05b</strain>
    </source>
</reference>
<comment type="caution">
    <text evidence="2">The sequence shown here is derived from an EMBL/GenBank/DDBJ whole genome shotgun (WGS) entry which is preliminary data.</text>
</comment>
<feature type="domain" description="GGDEF" evidence="1">
    <location>
        <begin position="39"/>
        <end position="171"/>
    </location>
</feature>
<dbReference type="InterPro" id="IPR029787">
    <property type="entry name" value="Nucleotide_cyclase"/>
</dbReference>
<protein>
    <submittedName>
        <fullName evidence="2">GGDEF domain-containing protein</fullName>
    </submittedName>
</protein>
<keyword evidence="3" id="KW-1185">Reference proteome</keyword>
<reference evidence="2" key="1">
    <citation type="submission" date="2021-02" db="EMBL/GenBank/DDBJ databases">
        <title>Sulfurospirillum tamanensis sp. nov.</title>
        <authorList>
            <person name="Frolova A."/>
            <person name="Merkel A."/>
            <person name="Slobodkin A."/>
        </authorList>
    </citation>
    <scope>NUCLEOTIDE SEQUENCE</scope>
    <source>
        <strain evidence="2">T05b</strain>
    </source>
</reference>
<dbReference type="Pfam" id="PF00990">
    <property type="entry name" value="GGDEF"/>
    <property type="match status" value="1"/>
</dbReference>
<dbReference type="PANTHER" id="PTHR46663:SF2">
    <property type="entry name" value="GGDEF DOMAIN-CONTAINING PROTEIN"/>
    <property type="match status" value="1"/>
</dbReference>
<sequence>QRDVIFRQANYDQLTGLPNRHLFQDRLNHAFKESKRSSKPLALLFLDLDNFKRINDVLGHSVGDDVLVKAAGILKEATRESDALVRFGGDEFLVLLKDSDKDDALHVANKILKLFKPVMDFKKHTLSLSPSIGIAIFPDHANTPEELIQKADIALYAAKSRGKNQASLFSV</sequence>
<dbReference type="PANTHER" id="PTHR46663">
    <property type="entry name" value="DIGUANYLATE CYCLASE DGCT-RELATED"/>
    <property type="match status" value="1"/>
</dbReference>
<dbReference type="NCBIfam" id="TIGR00254">
    <property type="entry name" value="GGDEF"/>
    <property type="match status" value="1"/>
</dbReference>
<dbReference type="InterPro" id="IPR052163">
    <property type="entry name" value="DGC-Regulatory_Protein"/>
</dbReference>
<dbReference type="InterPro" id="IPR000160">
    <property type="entry name" value="GGDEF_dom"/>
</dbReference>